<keyword evidence="10" id="KW-1185">Reference proteome</keyword>
<feature type="transmembrane region" description="Helical" evidence="8">
    <location>
        <begin position="159"/>
        <end position="185"/>
    </location>
</feature>
<evidence type="ECO:0000313" key="10">
    <source>
        <dbReference type="Proteomes" id="UP001470230"/>
    </source>
</evidence>
<gene>
    <name evidence="9" type="ORF">M9Y10_029001</name>
</gene>
<keyword evidence="6 8" id="KW-1133">Transmembrane helix</keyword>
<dbReference type="InterPro" id="IPR052031">
    <property type="entry name" value="Membrane_Transporter-Flippase"/>
</dbReference>
<dbReference type="Proteomes" id="UP001470230">
    <property type="component" value="Unassembled WGS sequence"/>
</dbReference>
<evidence type="ECO:0008006" key="11">
    <source>
        <dbReference type="Google" id="ProtNLM"/>
    </source>
</evidence>
<evidence type="ECO:0000256" key="4">
    <source>
        <dbReference type="ARBA" id="ARBA00022475"/>
    </source>
</evidence>
<proteinExistence type="inferred from homology"/>
<evidence type="ECO:0000256" key="7">
    <source>
        <dbReference type="ARBA" id="ARBA00023136"/>
    </source>
</evidence>
<evidence type="ECO:0000256" key="3">
    <source>
        <dbReference type="ARBA" id="ARBA00022448"/>
    </source>
</evidence>
<organism evidence="9 10">
    <name type="scientific">Tritrichomonas musculus</name>
    <dbReference type="NCBI Taxonomy" id="1915356"/>
    <lineage>
        <taxon>Eukaryota</taxon>
        <taxon>Metamonada</taxon>
        <taxon>Parabasalia</taxon>
        <taxon>Tritrichomonadida</taxon>
        <taxon>Tritrichomonadidae</taxon>
        <taxon>Tritrichomonas</taxon>
    </lineage>
</organism>
<feature type="transmembrane region" description="Helical" evidence="8">
    <location>
        <begin position="249"/>
        <end position="267"/>
    </location>
</feature>
<feature type="transmembrane region" description="Helical" evidence="8">
    <location>
        <begin position="206"/>
        <end position="229"/>
    </location>
</feature>
<feature type="transmembrane region" description="Helical" evidence="8">
    <location>
        <begin position="49"/>
        <end position="70"/>
    </location>
</feature>
<dbReference type="EMBL" id="JAPFFF010000004">
    <property type="protein sequence ID" value="KAK8891781.1"/>
    <property type="molecule type" value="Genomic_DNA"/>
</dbReference>
<dbReference type="InterPro" id="IPR002528">
    <property type="entry name" value="MATE_fam"/>
</dbReference>
<keyword evidence="7 8" id="KW-0472">Membrane</keyword>
<comment type="similarity">
    <text evidence="2">Belongs to the multi antimicrobial extrusion (MATE) (TC 2.A.66.1) family.</text>
</comment>
<feature type="transmembrane region" description="Helical" evidence="8">
    <location>
        <begin position="306"/>
        <end position="332"/>
    </location>
</feature>
<comment type="subcellular location">
    <subcellularLocation>
        <location evidence="1">Cell membrane</location>
        <topology evidence="1">Multi-pass membrane protein</topology>
    </subcellularLocation>
</comment>
<protein>
    <recommendedName>
        <fullName evidence="11">MatE family protein</fullName>
    </recommendedName>
</protein>
<dbReference type="Pfam" id="PF01554">
    <property type="entry name" value="MatE"/>
    <property type="match status" value="1"/>
</dbReference>
<name>A0ABR2KLS5_9EUKA</name>
<dbReference type="PANTHER" id="PTHR43549:SF2">
    <property type="entry name" value="MULTIDRUG RESISTANCE PROTEIN NORM-RELATED"/>
    <property type="match status" value="1"/>
</dbReference>
<evidence type="ECO:0000256" key="6">
    <source>
        <dbReference type="ARBA" id="ARBA00022989"/>
    </source>
</evidence>
<accession>A0ABR2KLS5</accession>
<evidence type="ECO:0000256" key="1">
    <source>
        <dbReference type="ARBA" id="ARBA00004651"/>
    </source>
</evidence>
<feature type="transmembrane region" description="Helical" evidence="8">
    <location>
        <begin position="15"/>
        <end position="37"/>
    </location>
</feature>
<keyword evidence="5 8" id="KW-0812">Transmembrane</keyword>
<keyword evidence="4" id="KW-1003">Cell membrane</keyword>
<comment type="caution">
    <text evidence="9">The sequence shown here is derived from an EMBL/GenBank/DDBJ whole genome shotgun (WGS) entry which is preliminary data.</text>
</comment>
<sequence length="364" mass="40696">MQFAGCTPNIMENSMLLVISTIAGLPFYTLFHIGTGFLQAIGKAVMNGWVHLTANILQTFIITPILQFGLKIHVTLSNISQAIAQSIVGIILFITIFKGKYSLKPTFQMWYKPFSSETKRALLMSLPLIPAFINALVPSSLILRYMTSACESESKKNDIIAVYTIILKIFMFGVAIPIALSVGFLTTGTHSMSVSNYRRMLMSLSFVFLITTIFLIIFIPLMISKPLLIMKLFTSSKSQLDFAEKMVPIPMYTFAFAVFFLSLGTFFITAGKPLIAFVIPFVQLLTLCASSKIISIKYPKDPIKVLYAYNICDMITFTLTFILFIITIIPLVKKAKEMKDANGPSKQALVENAHLDKVFESRFE</sequence>
<dbReference type="PANTHER" id="PTHR43549">
    <property type="entry name" value="MULTIDRUG RESISTANCE PROTEIN YPNP-RELATED"/>
    <property type="match status" value="1"/>
</dbReference>
<dbReference type="CDD" id="cd12082">
    <property type="entry name" value="MATE_like"/>
    <property type="match status" value="1"/>
</dbReference>
<feature type="transmembrane region" description="Helical" evidence="8">
    <location>
        <begin position="122"/>
        <end position="147"/>
    </location>
</feature>
<feature type="transmembrane region" description="Helical" evidence="8">
    <location>
        <begin position="82"/>
        <end position="101"/>
    </location>
</feature>
<reference evidence="9 10" key="1">
    <citation type="submission" date="2024-04" db="EMBL/GenBank/DDBJ databases">
        <title>Tritrichomonas musculus Genome.</title>
        <authorList>
            <person name="Alves-Ferreira E."/>
            <person name="Grigg M."/>
            <person name="Lorenzi H."/>
            <person name="Galac M."/>
        </authorList>
    </citation>
    <scope>NUCLEOTIDE SEQUENCE [LARGE SCALE GENOMIC DNA]</scope>
    <source>
        <strain evidence="9 10">EAF2021</strain>
    </source>
</reference>
<evidence type="ECO:0000256" key="8">
    <source>
        <dbReference type="SAM" id="Phobius"/>
    </source>
</evidence>
<feature type="transmembrane region" description="Helical" evidence="8">
    <location>
        <begin position="274"/>
        <end position="294"/>
    </location>
</feature>
<evidence type="ECO:0000256" key="2">
    <source>
        <dbReference type="ARBA" id="ARBA00010199"/>
    </source>
</evidence>
<keyword evidence="3" id="KW-0813">Transport</keyword>
<evidence type="ECO:0000313" key="9">
    <source>
        <dbReference type="EMBL" id="KAK8891781.1"/>
    </source>
</evidence>
<evidence type="ECO:0000256" key="5">
    <source>
        <dbReference type="ARBA" id="ARBA00022692"/>
    </source>
</evidence>